<dbReference type="Pfam" id="PF01786">
    <property type="entry name" value="AOX"/>
    <property type="match status" value="1"/>
</dbReference>
<keyword evidence="6" id="KW-0812">Transmembrane</keyword>
<dbReference type="InterPro" id="IPR038659">
    <property type="entry name" value="AOX_sf"/>
</dbReference>
<evidence type="ECO:0000256" key="7">
    <source>
        <dbReference type="ARBA" id="ARBA00022723"/>
    </source>
</evidence>
<keyword evidence="5" id="KW-0679">Respiratory chain</keyword>
<protein>
    <submittedName>
        <fullName evidence="13">Uncharacterized protein</fullName>
    </submittedName>
</protein>
<dbReference type="GO" id="GO:0005739">
    <property type="term" value="C:mitochondrion"/>
    <property type="evidence" value="ECO:0007669"/>
    <property type="project" value="TreeGrafter"/>
</dbReference>
<evidence type="ECO:0000256" key="10">
    <source>
        <dbReference type="ARBA" id="ARBA00023002"/>
    </source>
</evidence>
<name>A0A7R9VSB6_9STRA</name>
<comment type="subcellular location">
    <subcellularLocation>
        <location evidence="2">Membrane</location>
    </subcellularLocation>
</comment>
<dbReference type="AlphaFoldDB" id="A0A7R9VSB6"/>
<reference evidence="13" key="1">
    <citation type="submission" date="2021-01" db="EMBL/GenBank/DDBJ databases">
        <authorList>
            <person name="Corre E."/>
            <person name="Pelletier E."/>
            <person name="Niang G."/>
            <person name="Scheremetjew M."/>
            <person name="Finn R."/>
            <person name="Kale V."/>
            <person name="Holt S."/>
            <person name="Cochrane G."/>
            <person name="Meng A."/>
            <person name="Brown T."/>
            <person name="Cohen L."/>
        </authorList>
    </citation>
    <scope>NUCLEOTIDE SEQUENCE</scope>
    <source>
        <strain evidence="13">CCMP147</strain>
    </source>
</reference>
<evidence type="ECO:0000256" key="6">
    <source>
        <dbReference type="ARBA" id="ARBA00022692"/>
    </source>
</evidence>
<dbReference type="GO" id="GO:0046872">
    <property type="term" value="F:metal ion binding"/>
    <property type="evidence" value="ECO:0007669"/>
    <property type="project" value="UniProtKB-KW"/>
</dbReference>
<dbReference type="GO" id="GO:0016020">
    <property type="term" value="C:membrane"/>
    <property type="evidence" value="ECO:0007669"/>
    <property type="project" value="UniProtKB-SubCell"/>
</dbReference>
<organism evidence="13">
    <name type="scientific">Pseudictyota dubia</name>
    <dbReference type="NCBI Taxonomy" id="2749911"/>
    <lineage>
        <taxon>Eukaryota</taxon>
        <taxon>Sar</taxon>
        <taxon>Stramenopiles</taxon>
        <taxon>Ochrophyta</taxon>
        <taxon>Bacillariophyta</taxon>
        <taxon>Mediophyceae</taxon>
        <taxon>Biddulphiophycidae</taxon>
        <taxon>Eupodiscales</taxon>
        <taxon>Odontellaceae</taxon>
        <taxon>Pseudictyota</taxon>
    </lineage>
</organism>
<evidence type="ECO:0000256" key="2">
    <source>
        <dbReference type="ARBA" id="ARBA00004370"/>
    </source>
</evidence>
<dbReference type="InterPro" id="IPR011992">
    <property type="entry name" value="EF-hand-dom_pair"/>
</dbReference>
<keyword evidence="12" id="KW-0472">Membrane</keyword>
<keyword evidence="7" id="KW-0479">Metal-binding</keyword>
<evidence type="ECO:0000256" key="5">
    <source>
        <dbReference type="ARBA" id="ARBA00022660"/>
    </source>
</evidence>
<evidence type="ECO:0000256" key="11">
    <source>
        <dbReference type="ARBA" id="ARBA00023004"/>
    </source>
</evidence>
<comment type="similarity">
    <text evidence="3">Belongs to the alternative oxidase family.</text>
</comment>
<evidence type="ECO:0000256" key="4">
    <source>
        <dbReference type="ARBA" id="ARBA00022448"/>
    </source>
</evidence>
<gene>
    <name evidence="13" type="ORF">TDUB1175_LOCUS6152</name>
</gene>
<comment type="cofactor">
    <cofactor evidence="1">
        <name>Fe cation</name>
        <dbReference type="ChEBI" id="CHEBI:24875"/>
    </cofactor>
</comment>
<keyword evidence="11" id="KW-0408">Iron</keyword>
<dbReference type="Gene3D" id="1.20.1260.140">
    <property type="entry name" value="Alternative oxidase"/>
    <property type="match status" value="1"/>
</dbReference>
<keyword evidence="10" id="KW-0560">Oxidoreductase</keyword>
<dbReference type="EMBL" id="HBED01012357">
    <property type="protein sequence ID" value="CAD8302893.1"/>
    <property type="molecule type" value="Transcribed_RNA"/>
</dbReference>
<evidence type="ECO:0000313" key="13">
    <source>
        <dbReference type="EMBL" id="CAD8302893.1"/>
    </source>
</evidence>
<evidence type="ECO:0000256" key="1">
    <source>
        <dbReference type="ARBA" id="ARBA00001962"/>
    </source>
</evidence>
<dbReference type="PANTHER" id="PTHR31803">
    <property type="entry name" value="ALTERNATIVE OXIDASE"/>
    <property type="match status" value="1"/>
</dbReference>
<keyword evidence="9" id="KW-1133">Transmembrane helix</keyword>
<evidence type="ECO:0000256" key="8">
    <source>
        <dbReference type="ARBA" id="ARBA00022982"/>
    </source>
</evidence>
<keyword evidence="4" id="KW-0813">Transport</keyword>
<evidence type="ECO:0000256" key="12">
    <source>
        <dbReference type="ARBA" id="ARBA00023136"/>
    </source>
</evidence>
<dbReference type="SUPFAM" id="SSF47473">
    <property type="entry name" value="EF-hand"/>
    <property type="match status" value="1"/>
</dbReference>
<dbReference type="GO" id="GO:0010230">
    <property type="term" value="P:alternative respiration"/>
    <property type="evidence" value="ECO:0007669"/>
    <property type="project" value="TreeGrafter"/>
</dbReference>
<dbReference type="GO" id="GO:0009916">
    <property type="term" value="F:alternative oxidase activity"/>
    <property type="evidence" value="ECO:0007669"/>
    <property type="project" value="InterPro"/>
</dbReference>
<dbReference type="PANTHER" id="PTHR31803:SF3">
    <property type="entry name" value="ALTERNATIVE OXIDASE"/>
    <property type="match status" value="1"/>
</dbReference>
<proteinExistence type="inferred from homology"/>
<accession>A0A7R9VSB6</accession>
<evidence type="ECO:0000256" key="3">
    <source>
        <dbReference type="ARBA" id="ARBA00008388"/>
    </source>
</evidence>
<dbReference type="CDD" id="cd01053">
    <property type="entry name" value="AOX"/>
    <property type="match status" value="1"/>
</dbReference>
<sequence length="447" mass="49407">MIGTSRLLQAHRMPTLHRIAALGSKRLVSIAATNSTQSVLTLYSHVIFPQSPPPSLTIAARSKSTLNLGPSLDMDKFQALDESLVRKIYQELVEADTGADGRISDRDIKRLLQKHTTTFNDKEIVNIGELFYASKAGGTVSIERFIEAVDFAAASMKDEESTKGKLSPLGIGTCVPEYMYVKDHANYTPEDLDVKLTHVEPQTTTDKAALALCKLTRVVFDTTTGWNRGSITTDKILNRAIFLETVAAIPGMVAAIVRHFRSLRQMQRDGGMLNMFLEEANNERMHLLTFIKLKDPGYIFRASVIGGQLAFGTMFLTAYSISPAFCHRFVGYIEEEACHTYTKIIEEIENAPKGSDLAIWRTEVAPAIARSYWKLGEDGKLIDMVRAVRADEAEHRDVNHAVSGLKDDTINPLYNPEQKLNDMLKAYLNDIMSKSGSGKGANASVAS</sequence>
<keyword evidence="8" id="KW-0249">Electron transport</keyword>
<dbReference type="InterPro" id="IPR002680">
    <property type="entry name" value="AOX"/>
</dbReference>
<evidence type="ECO:0000256" key="9">
    <source>
        <dbReference type="ARBA" id="ARBA00022989"/>
    </source>
</evidence>